<comment type="caution">
    <text evidence="1">The sequence shown here is derived from an EMBL/GenBank/DDBJ whole genome shotgun (WGS) entry which is preliminary data.</text>
</comment>
<evidence type="ECO:0000313" key="2">
    <source>
        <dbReference type="Proteomes" id="UP000229894"/>
    </source>
</evidence>
<evidence type="ECO:0000313" key="1">
    <source>
        <dbReference type="EMBL" id="PIV10405.1"/>
    </source>
</evidence>
<sequence>MISLNEGVVERRALVLIKSMTKTKICQNCHKKFTIEPEDFEFYKKIEVPEPTFCPECRAQRRFAFCNLMELYKRKCDFSNKDIISIYRSDSPFKIYHSKIWWSDKWDPMDYGRNYDFKQPFLEQFKRLMLDVPRPHNFNLGSVNCDYCAGVYNCKNCYMCVGNRSEDCLYSFVGLSRNCLDSFLP</sequence>
<dbReference type="Proteomes" id="UP000229894">
    <property type="component" value="Unassembled WGS sequence"/>
</dbReference>
<proteinExistence type="predicted"/>
<gene>
    <name evidence="1" type="ORF">COS49_00680</name>
</gene>
<dbReference type="EMBL" id="PEUX01000015">
    <property type="protein sequence ID" value="PIV10405.1"/>
    <property type="molecule type" value="Genomic_DNA"/>
</dbReference>
<reference evidence="2" key="1">
    <citation type="submission" date="2017-09" db="EMBL/GenBank/DDBJ databases">
        <title>Depth-based differentiation of microbial function through sediment-hosted aquifers and enrichment of novel symbionts in the deep terrestrial subsurface.</title>
        <authorList>
            <person name="Probst A.J."/>
            <person name="Ladd B."/>
            <person name="Jarett J.K."/>
            <person name="Geller-Mcgrath D.E."/>
            <person name="Sieber C.M.K."/>
            <person name="Emerson J.B."/>
            <person name="Anantharaman K."/>
            <person name="Thomas B.C."/>
            <person name="Malmstrom R."/>
            <person name="Stieglmeier M."/>
            <person name="Klingl A."/>
            <person name="Woyke T."/>
            <person name="Ryan C.M."/>
            <person name="Banfield J.F."/>
        </authorList>
    </citation>
    <scope>NUCLEOTIDE SEQUENCE [LARGE SCALE GENOMIC DNA]</scope>
</reference>
<dbReference type="AlphaFoldDB" id="A0A2M7BV47"/>
<name>A0A2M7BV47_9BACT</name>
<protein>
    <submittedName>
        <fullName evidence="1">Uncharacterized protein</fullName>
    </submittedName>
</protein>
<organism evidence="1 2">
    <name type="scientific">Candidatus Portnoybacteria bacterium CG03_land_8_20_14_0_80_41_10</name>
    <dbReference type="NCBI Taxonomy" id="1974808"/>
    <lineage>
        <taxon>Bacteria</taxon>
        <taxon>Candidatus Portnoyibacteriota</taxon>
    </lineage>
</organism>
<accession>A0A2M7BV47</accession>